<evidence type="ECO:0000256" key="1">
    <source>
        <dbReference type="ARBA" id="ARBA00022737"/>
    </source>
</evidence>
<gene>
    <name evidence="5" type="ORF">N0V83_003060</name>
</gene>
<dbReference type="Gene3D" id="1.25.40.20">
    <property type="entry name" value="Ankyrin repeat-containing domain"/>
    <property type="match status" value="1"/>
</dbReference>
<evidence type="ECO:0000313" key="6">
    <source>
        <dbReference type="Proteomes" id="UP001140560"/>
    </source>
</evidence>
<keyword evidence="6" id="KW-1185">Reference proteome</keyword>
<keyword evidence="2 3" id="KW-0040">ANK repeat</keyword>
<dbReference type="PROSITE" id="PS50297">
    <property type="entry name" value="ANK_REP_REGION"/>
    <property type="match status" value="1"/>
</dbReference>
<dbReference type="AlphaFoldDB" id="A0A9W8YD93"/>
<dbReference type="SMART" id="SM00248">
    <property type="entry name" value="ANK"/>
    <property type="match status" value="6"/>
</dbReference>
<dbReference type="InterPro" id="IPR002110">
    <property type="entry name" value="Ankyrin_rpt"/>
</dbReference>
<accession>A0A9W8YD93</accession>
<dbReference type="EMBL" id="JAPEUY010000004">
    <property type="protein sequence ID" value="KAJ4374319.1"/>
    <property type="molecule type" value="Genomic_DNA"/>
</dbReference>
<evidence type="ECO:0008006" key="7">
    <source>
        <dbReference type="Google" id="ProtNLM"/>
    </source>
</evidence>
<evidence type="ECO:0000256" key="2">
    <source>
        <dbReference type="ARBA" id="ARBA00023043"/>
    </source>
</evidence>
<dbReference type="OrthoDB" id="3694549at2759"/>
<dbReference type="Pfam" id="PF12796">
    <property type="entry name" value="Ank_2"/>
    <property type="match status" value="2"/>
</dbReference>
<dbReference type="Proteomes" id="UP001140560">
    <property type="component" value="Unassembled WGS sequence"/>
</dbReference>
<evidence type="ECO:0000256" key="4">
    <source>
        <dbReference type="SAM" id="MobiDB-lite"/>
    </source>
</evidence>
<comment type="caution">
    <text evidence="5">The sequence shown here is derived from an EMBL/GenBank/DDBJ whole genome shotgun (WGS) entry which is preliminary data.</text>
</comment>
<evidence type="ECO:0000313" key="5">
    <source>
        <dbReference type="EMBL" id="KAJ4374319.1"/>
    </source>
</evidence>
<name>A0A9W8YD93_9PLEO</name>
<dbReference type="InterPro" id="IPR036770">
    <property type="entry name" value="Ankyrin_rpt-contain_sf"/>
</dbReference>
<feature type="repeat" description="ANK" evidence="3">
    <location>
        <begin position="59"/>
        <end position="91"/>
    </location>
</feature>
<protein>
    <recommendedName>
        <fullName evidence="7">Ankyrin repeat protein</fullName>
    </recommendedName>
</protein>
<reference evidence="5" key="1">
    <citation type="submission" date="2022-10" db="EMBL/GenBank/DDBJ databases">
        <title>Tapping the CABI collections for fungal endophytes: first genome assemblies for Collariella, Neodidymelliopsis, Ascochyta clinopodiicola, Didymella pomorum, Didymosphaeria variabile, Neocosmospora piperis and Neocucurbitaria cava.</title>
        <authorList>
            <person name="Hill R."/>
        </authorList>
    </citation>
    <scope>NUCLEOTIDE SEQUENCE</scope>
    <source>
        <strain evidence="5">IMI 356814</strain>
    </source>
</reference>
<keyword evidence="1" id="KW-0677">Repeat</keyword>
<dbReference type="SUPFAM" id="SSF48403">
    <property type="entry name" value="Ankyrin repeat"/>
    <property type="match status" value="1"/>
</dbReference>
<evidence type="ECO:0000256" key="3">
    <source>
        <dbReference type="PROSITE-ProRule" id="PRU00023"/>
    </source>
</evidence>
<dbReference type="PROSITE" id="PS50088">
    <property type="entry name" value="ANK_REPEAT"/>
    <property type="match status" value="2"/>
</dbReference>
<proteinExistence type="predicted"/>
<feature type="repeat" description="ANK" evidence="3">
    <location>
        <begin position="159"/>
        <end position="191"/>
    </location>
</feature>
<organism evidence="5 6">
    <name type="scientific">Neocucurbitaria cava</name>
    <dbReference type="NCBI Taxonomy" id="798079"/>
    <lineage>
        <taxon>Eukaryota</taxon>
        <taxon>Fungi</taxon>
        <taxon>Dikarya</taxon>
        <taxon>Ascomycota</taxon>
        <taxon>Pezizomycotina</taxon>
        <taxon>Dothideomycetes</taxon>
        <taxon>Pleosporomycetidae</taxon>
        <taxon>Pleosporales</taxon>
        <taxon>Pleosporineae</taxon>
        <taxon>Cucurbitariaceae</taxon>
        <taxon>Neocucurbitaria</taxon>
    </lineage>
</organism>
<sequence length="313" mass="34313">MSCPLIVSEFKRLLCVKVSSDCIDLSPLHERVIGLTPKPALEYLEWPVYCKYINARDKGGRTPLSWAAEQNDEHTIRYLLQHGADLEIPCQNHWTPLRYAAMAPTTNAMRILIELGASAAPESPCQTNALHDVAYHKRDLEYAKLLEDTGCLIDHRDTGGATPLTKACYADNDIVAEYLLRRGANPHNIDNSGMSCVAKAIHSGANGVLKLLLSFKAEYSHINNQGCSILHTAAESEAVTEETLEILVSAPLHGVDIGLRNKSGRTAAQVFGLRTDVNGAFRAKFRQLLDSIVPPEPRTAGPSHPDAWPVTVM</sequence>
<dbReference type="PANTHER" id="PTHR24178">
    <property type="entry name" value="MOLTING PROTEIN MLT-4"/>
    <property type="match status" value="1"/>
</dbReference>
<feature type="region of interest" description="Disordered" evidence="4">
    <location>
        <begin position="294"/>
        <end position="313"/>
    </location>
</feature>